<comment type="caution">
    <text evidence="4">The sequence shown here is derived from an EMBL/GenBank/DDBJ whole genome shotgun (WGS) entry which is preliminary data.</text>
</comment>
<dbReference type="PANTHER" id="PTHR44103:SF1">
    <property type="entry name" value="PROPROTEIN CONVERTASE P"/>
    <property type="match status" value="1"/>
</dbReference>
<dbReference type="Pfam" id="PF13517">
    <property type="entry name" value="FG-GAP_3"/>
    <property type="match status" value="3"/>
</dbReference>
<evidence type="ECO:0000313" key="4">
    <source>
        <dbReference type="EMBL" id="OGF08936.1"/>
    </source>
</evidence>
<evidence type="ECO:0000313" key="5">
    <source>
        <dbReference type="Proteomes" id="UP000177230"/>
    </source>
</evidence>
<feature type="signal peptide" evidence="2">
    <location>
        <begin position="1"/>
        <end position="22"/>
    </location>
</feature>
<dbReference type="SUPFAM" id="SSF69318">
    <property type="entry name" value="Integrin alpha N-terminal domain"/>
    <property type="match status" value="1"/>
</dbReference>
<evidence type="ECO:0000256" key="2">
    <source>
        <dbReference type="SAM" id="SignalP"/>
    </source>
</evidence>
<dbReference type="InterPro" id="IPR026444">
    <property type="entry name" value="Secre_tail"/>
</dbReference>
<gene>
    <name evidence="4" type="ORF">A2024_01570</name>
</gene>
<dbReference type="InterPro" id="IPR025965">
    <property type="entry name" value="FlgD/Vpr_Ig-like"/>
</dbReference>
<keyword evidence="1 2" id="KW-0732">Signal</keyword>
<dbReference type="NCBIfam" id="TIGR04183">
    <property type="entry name" value="Por_Secre_tail"/>
    <property type="match status" value="1"/>
</dbReference>
<sequence length="633" mass="69463">MKKIAVVIIMACLFVAGHNAWAGTWREASQADFADGDFNANVFTSTDGSDSGCIKTAPGALYDLNKDGRADLVICNLEGSSTYIYWGKHDWTYSSDSCQYLPSNGSTGNSIDDIDRDGNLDILISNFYGSFSTIYWGSKNGFTNGDTTLLQTSGGHGNCLADLNHDGALDLLVSSMYNTEVYIFWGNKHNRRSFNRTTLGGFSSSDIAVADLNKDGILDIVVPNKQGSYPPAGGFTFSIPSYIYYGQKIQDSIFYNNNSKDSLETYGTYCVSIGDVDKDGWLDIVFSNHHNGSTYNINSYIYWGSATGFKTRPRKELETHSAIGNTIVDLDRDGDNDIIFANWYNDVSHKINSYVYWGPNFTSRTELPTNGAHGALVGKISNNSVNDVLITNSYGGWSYIFHGVSKTGYLSYDSLPSSYGHISTKDNGNVHNKGDTEIYGSSVFGDGLNIYEWGSVNWTAQAPDSTGLSVSLRSGNTTDPEDGSWSMWMDVAAKGAKTSIPNSKYVQYKLTSTANKYFESPVIEEVSIDYTLASGISGLFNNNNDRIEFNLLPNFKGANIKYNLNSSQKVKIAIYNITGRLIKLICDEVKPAGSHAIKWEGINAGQNKVSAGIYICRMSIANKTYTKTIPFIK</sequence>
<dbReference type="InterPro" id="IPR028994">
    <property type="entry name" value="Integrin_alpha_N"/>
</dbReference>
<dbReference type="Proteomes" id="UP000177230">
    <property type="component" value="Unassembled WGS sequence"/>
</dbReference>
<dbReference type="EMBL" id="MFFM01000046">
    <property type="protein sequence ID" value="OGF08936.1"/>
    <property type="molecule type" value="Genomic_DNA"/>
</dbReference>
<reference evidence="4 5" key="1">
    <citation type="journal article" date="2016" name="Nat. Commun.">
        <title>Thousands of microbial genomes shed light on interconnected biogeochemical processes in an aquifer system.</title>
        <authorList>
            <person name="Anantharaman K."/>
            <person name="Brown C.T."/>
            <person name="Hug L.A."/>
            <person name="Sharon I."/>
            <person name="Castelle C.J."/>
            <person name="Probst A.J."/>
            <person name="Thomas B.C."/>
            <person name="Singh A."/>
            <person name="Wilkins M.J."/>
            <person name="Karaoz U."/>
            <person name="Brodie E.L."/>
            <person name="Williams K.H."/>
            <person name="Hubbard S.S."/>
            <person name="Banfield J.F."/>
        </authorList>
    </citation>
    <scope>NUCLEOTIDE SEQUENCE [LARGE SCALE GENOMIC DNA]</scope>
</reference>
<dbReference type="Gene3D" id="2.60.40.4070">
    <property type="match status" value="1"/>
</dbReference>
<feature type="chain" id="PRO_5009520567" description="FlgD/Vpr Ig-like domain-containing protein" evidence="2">
    <location>
        <begin position="23"/>
        <end position="633"/>
    </location>
</feature>
<evidence type="ECO:0000256" key="1">
    <source>
        <dbReference type="ARBA" id="ARBA00022729"/>
    </source>
</evidence>
<dbReference type="Pfam" id="PF13860">
    <property type="entry name" value="FlgD_ig"/>
    <property type="match status" value="1"/>
</dbReference>
<organism evidence="4 5">
    <name type="scientific">Candidatus Edwardsbacteria bacterium GWF2_54_11</name>
    <dbReference type="NCBI Taxonomy" id="1817851"/>
    <lineage>
        <taxon>Bacteria</taxon>
        <taxon>Candidatus Edwardsiibacteriota</taxon>
    </lineage>
</organism>
<name>A0A1F5R3E7_9BACT</name>
<feature type="domain" description="FlgD/Vpr Ig-like" evidence="3">
    <location>
        <begin position="559"/>
        <end position="620"/>
    </location>
</feature>
<dbReference type="PANTHER" id="PTHR44103">
    <property type="entry name" value="PROPROTEIN CONVERTASE P"/>
    <property type="match status" value="1"/>
</dbReference>
<proteinExistence type="predicted"/>
<dbReference type="InterPro" id="IPR013517">
    <property type="entry name" value="FG-GAP"/>
</dbReference>
<dbReference type="Gene3D" id="2.130.10.130">
    <property type="entry name" value="Integrin alpha, N-terminal"/>
    <property type="match status" value="2"/>
</dbReference>
<evidence type="ECO:0000259" key="3">
    <source>
        <dbReference type="Pfam" id="PF13860"/>
    </source>
</evidence>
<dbReference type="AlphaFoldDB" id="A0A1F5R3E7"/>
<accession>A0A1F5R3E7</accession>
<protein>
    <recommendedName>
        <fullName evidence="3">FlgD/Vpr Ig-like domain-containing protein</fullName>
    </recommendedName>
</protein>